<evidence type="ECO:0000313" key="4">
    <source>
        <dbReference type="EMBL" id="ETS77794.1"/>
    </source>
</evidence>
<feature type="region of interest" description="Disordered" evidence="1">
    <location>
        <begin position="53"/>
        <end position="87"/>
    </location>
</feature>
<keyword evidence="3" id="KW-0732">Signal</keyword>
<reference evidence="5" key="1">
    <citation type="journal article" date="2015" name="BMC Genomics">
        <title>Genomic and transcriptomic analysis of the endophytic fungus Pestalotiopsis fici reveals its lifestyle and high potential for synthesis of natural products.</title>
        <authorList>
            <person name="Wang X."/>
            <person name="Zhang X."/>
            <person name="Liu L."/>
            <person name="Xiang M."/>
            <person name="Wang W."/>
            <person name="Sun X."/>
            <person name="Che Y."/>
            <person name="Guo L."/>
            <person name="Liu G."/>
            <person name="Guo L."/>
            <person name="Wang C."/>
            <person name="Yin W.B."/>
            <person name="Stadler M."/>
            <person name="Zhang X."/>
            <person name="Liu X."/>
        </authorList>
    </citation>
    <scope>NUCLEOTIDE SEQUENCE [LARGE SCALE GENOMIC DNA]</scope>
    <source>
        <strain evidence="5">W106-1 / CGMCC3.15140</strain>
    </source>
</reference>
<keyword evidence="2" id="KW-1133">Transmembrane helix</keyword>
<protein>
    <submittedName>
        <fullName evidence="4">Uncharacterized protein</fullName>
    </submittedName>
</protein>
<dbReference type="HOGENOM" id="CLU_1066000_0_0_1"/>
<keyword evidence="5" id="KW-1185">Reference proteome</keyword>
<sequence length="261" mass="28929">MKVSTALCALSLGSWTLAAPIVIFKNEPPKYSGTQITRTSIDADSADTWPIRTHKFTNTQDAAQDSLTGRPDNRPYSPTSDVAPSEALAAPRPLKTSYLLSIRPFMLHSSENASPDTAPSSQSPHSEFQDSSIVEAETGSVKKHHHFTTVELETLGNKPYYQTIPCPKQSGYFHLVKGYTDTTVVAVVFILIAVIALIELWNPICKITSRIWNREGMIRLDDNVDEKKQLEVRYSDFVLQPAPKTRSKSSLPSDEKAVHKS</sequence>
<feature type="signal peptide" evidence="3">
    <location>
        <begin position="1"/>
        <end position="18"/>
    </location>
</feature>
<feature type="chain" id="PRO_5004834002" evidence="3">
    <location>
        <begin position="19"/>
        <end position="261"/>
    </location>
</feature>
<gene>
    <name evidence="4" type="ORF">PFICI_09856</name>
</gene>
<proteinExistence type="predicted"/>
<dbReference type="Proteomes" id="UP000030651">
    <property type="component" value="Unassembled WGS sequence"/>
</dbReference>
<evidence type="ECO:0000256" key="2">
    <source>
        <dbReference type="SAM" id="Phobius"/>
    </source>
</evidence>
<keyword evidence="2" id="KW-0812">Transmembrane</keyword>
<dbReference type="OMA" id="WEREATI"/>
<dbReference type="KEGG" id="pfy:PFICI_09856"/>
<dbReference type="OrthoDB" id="4747243at2759"/>
<dbReference type="AlphaFoldDB" id="W3WVF2"/>
<name>W3WVF2_PESFW</name>
<feature type="compositionally biased region" description="Polar residues" evidence="1">
    <location>
        <begin position="56"/>
        <end position="67"/>
    </location>
</feature>
<feature type="region of interest" description="Disordered" evidence="1">
    <location>
        <begin position="111"/>
        <end position="131"/>
    </location>
</feature>
<feature type="region of interest" description="Disordered" evidence="1">
    <location>
        <begin position="242"/>
        <end position="261"/>
    </location>
</feature>
<feature type="transmembrane region" description="Helical" evidence="2">
    <location>
        <begin position="184"/>
        <end position="204"/>
    </location>
</feature>
<dbReference type="EMBL" id="KI912115">
    <property type="protein sequence ID" value="ETS77794.1"/>
    <property type="molecule type" value="Genomic_DNA"/>
</dbReference>
<dbReference type="InParanoid" id="W3WVF2"/>
<evidence type="ECO:0000256" key="3">
    <source>
        <dbReference type="SAM" id="SignalP"/>
    </source>
</evidence>
<evidence type="ECO:0000313" key="5">
    <source>
        <dbReference type="Proteomes" id="UP000030651"/>
    </source>
</evidence>
<organism evidence="4 5">
    <name type="scientific">Pestalotiopsis fici (strain W106-1 / CGMCC3.15140)</name>
    <dbReference type="NCBI Taxonomy" id="1229662"/>
    <lineage>
        <taxon>Eukaryota</taxon>
        <taxon>Fungi</taxon>
        <taxon>Dikarya</taxon>
        <taxon>Ascomycota</taxon>
        <taxon>Pezizomycotina</taxon>
        <taxon>Sordariomycetes</taxon>
        <taxon>Xylariomycetidae</taxon>
        <taxon>Amphisphaeriales</taxon>
        <taxon>Sporocadaceae</taxon>
        <taxon>Pestalotiopsis</taxon>
    </lineage>
</organism>
<dbReference type="GeneID" id="19274869"/>
<keyword evidence="2" id="KW-0472">Membrane</keyword>
<evidence type="ECO:0000256" key="1">
    <source>
        <dbReference type="SAM" id="MobiDB-lite"/>
    </source>
</evidence>
<dbReference type="RefSeq" id="XP_007836628.1">
    <property type="nucleotide sequence ID" value="XM_007838437.1"/>
</dbReference>
<accession>W3WVF2</accession>